<evidence type="ECO:0000313" key="17">
    <source>
        <dbReference type="Xenbase" id="XB-GENE-976075"/>
    </source>
</evidence>
<keyword evidence="7 11" id="KW-0156">Chromatin regulator</keyword>
<evidence type="ECO:0000313" key="15">
    <source>
        <dbReference type="Proteomes" id="UP000186698"/>
    </source>
</evidence>
<evidence type="ECO:0000256" key="10">
    <source>
        <dbReference type="ARBA" id="ARBA00023242"/>
    </source>
</evidence>
<proteinExistence type="inferred from homology"/>
<dbReference type="Bgee" id="394341">
    <property type="expression patterns" value="Expressed in neurula embryo and 19 other cell types or tissues"/>
</dbReference>
<evidence type="ECO:0000256" key="12">
    <source>
        <dbReference type="SAM" id="MobiDB-lite"/>
    </source>
</evidence>
<dbReference type="CDD" id="cd00200">
    <property type="entry name" value="WD40"/>
    <property type="match status" value="1"/>
</dbReference>
<dbReference type="SMART" id="SM00320">
    <property type="entry name" value="WD40"/>
    <property type="match status" value="7"/>
</dbReference>
<dbReference type="PANTHER" id="PTHR13831:SF0">
    <property type="entry name" value="PROTEIN HIRA"/>
    <property type="match status" value="1"/>
</dbReference>
<comment type="subcellular location">
    <subcellularLocation>
        <location evidence="1 11">Nucleus</location>
    </subcellularLocation>
</comment>
<dbReference type="GeneID" id="394341"/>
<dbReference type="PaxDb" id="8355-A0A1L8HQE8"/>
<keyword evidence="5 11" id="KW-0853">WD repeat</keyword>
<dbReference type="GO" id="GO:0005634">
    <property type="term" value="C:nucleus"/>
    <property type="evidence" value="ECO:0007669"/>
    <property type="project" value="UniProtKB-SubCell"/>
</dbReference>
<dbReference type="Xenbase" id="XB-GENE-976075">
    <property type="gene designation" value="hira.S"/>
</dbReference>
<evidence type="ECO:0000256" key="9">
    <source>
        <dbReference type="ARBA" id="ARBA00023163"/>
    </source>
</evidence>
<dbReference type="InterPro" id="IPR031120">
    <property type="entry name" value="HIR1-like"/>
</dbReference>
<dbReference type="KEGG" id="xla:394341"/>
<evidence type="ECO:0000256" key="1">
    <source>
        <dbReference type="ARBA" id="ARBA00004123"/>
    </source>
</evidence>
<dbReference type="CTD" id="394341"/>
<feature type="compositionally biased region" description="Basic and acidic residues" evidence="12">
    <location>
        <begin position="45"/>
        <end position="58"/>
    </location>
</feature>
<feature type="compositionally biased region" description="Polar residues" evidence="12">
    <location>
        <begin position="617"/>
        <end position="635"/>
    </location>
</feature>
<feature type="compositionally biased region" description="Basic and acidic residues" evidence="12">
    <location>
        <begin position="640"/>
        <end position="654"/>
    </location>
</feature>
<evidence type="ECO:0000256" key="7">
    <source>
        <dbReference type="ARBA" id="ARBA00022853"/>
    </source>
</evidence>
<feature type="compositionally biased region" description="Basic and acidic residues" evidence="12">
    <location>
        <begin position="706"/>
        <end position="716"/>
    </location>
</feature>
<dbReference type="GO" id="GO:0006351">
    <property type="term" value="P:DNA-templated transcription"/>
    <property type="evidence" value="ECO:0007669"/>
    <property type="project" value="InterPro"/>
</dbReference>
<dbReference type="InterPro" id="IPR015943">
    <property type="entry name" value="WD40/YVTN_repeat-like_dom_sf"/>
</dbReference>
<dbReference type="FunFam" id="2.130.10.10:FF:000105">
    <property type="entry name" value="Protein HIRA"/>
    <property type="match status" value="1"/>
</dbReference>
<dbReference type="Pfam" id="PF07569">
    <property type="entry name" value="Hira"/>
    <property type="match status" value="1"/>
</dbReference>
<dbReference type="FunFam" id="2.130.10.10:FF:000075">
    <property type="entry name" value="Protein HIRA"/>
    <property type="match status" value="1"/>
</dbReference>
<dbReference type="OMA" id="RGSWDGD"/>
<protein>
    <recommendedName>
        <fullName evidence="3 11">Protein HIRA</fullName>
    </recommendedName>
</protein>
<keyword evidence="4 11" id="KW-0678">Repressor</keyword>
<name>A0A1L8HQE8_XENLA</name>
<dbReference type="STRING" id="8355.A0A1L8HQE8"/>
<feature type="compositionally biased region" description="Basic and acidic residues" evidence="12">
    <location>
        <begin position="671"/>
        <end position="686"/>
    </location>
</feature>
<keyword evidence="9 11" id="KW-0804">Transcription</keyword>
<comment type="similarity">
    <text evidence="2 11">Belongs to the WD repeat HIR1 family.</text>
</comment>
<dbReference type="InterPro" id="IPR001680">
    <property type="entry name" value="WD40_rpt"/>
</dbReference>
<feature type="region of interest" description="Disordered" evidence="12">
    <location>
        <begin position="611"/>
        <end position="730"/>
    </location>
</feature>
<evidence type="ECO:0000256" key="6">
    <source>
        <dbReference type="ARBA" id="ARBA00022737"/>
    </source>
</evidence>
<comment type="function">
    <text evidence="11">Required for replication-independent chromatin assembly and for the periodic repression of histone gene transcription during the cell cycle.</text>
</comment>
<dbReference type="GO" id="GO:0000417">
    <property type="term" value="C:HIR complex"/>
    <property type="evidence" value="ECO:0000318"/>
    <property type="project" value="GO_Central"/>
</dbReference>
<evidence type="ECO:0000256" key="4">
    <source>
        <dbReference type="ARBA" id="ARBA00022491"/>
    </source>
</evidence>
<dbReference type="Pfam" id="PF24105">
    <property type="entry name" value="Beta-prop_CAF1B_HIR1"/>
    <property type="match status" value="1"/>
</dbReference>
<feature type="domain" description="Protein HIRA-like C-terminal" evidence="13">
    <location>
        <begin position="842"/>
        <end position="1040"/>
    </location>
</feature>
<evidence type="ECO:0000313" key="16">
    <source>
        <dbReference type="RefSeq" id="XP_018099607.1"/>
    </source>
</evidence>
<dbReference type="GO" id="GO:0006355">
    <property type="term" value="P:regulation of DNA-templated transcription"/>
    <property type="evidence" value="ECO:0007669"/>
    <property type="project" value="InterPro"/>
</dbReference>
<keyword evidence="10 11" id="KW-0539">Nucleus</keyword>
<evidence type="ECO:0000259" key="13">
    <source>
        <dbReference type="Pfam" id="PF07569"/>
    </source>
</evidence>
<feature type="domain" description="CAF1B/HIR1 beta-propeller" evidence="14">
    <location>
        <begin position="83"/>
        <end position="444"/>
    </location>
</feature>
<keyword evidence="8 11" id="KW-0805">Transcription regulation</keyword>
<evidence type="ECO:0000256" key="11">
    <source>
        <dbReference type="RuleBase" id="RU364014"/>
    </source>
</evidence>
<dbReference type="GO" id="GO:0006338">
    <property type="term" value="P:chromatin remodeling"/>
    <property type="evidence" value="ECO:0000318"/>
    <property type="project" value="GO_Central"/>
</dbReference>
<reference evidence="16" key="1">
    <citation type="submission" date="2025-08" db="UniProtKB">
        <authorList>
            <consortium name="RefSeq"/>
        </authorList>
    </citation>
    <scope>IDENTIFICATION</scope>
    <source>
        <strain evidence="16">J_2021</strain>
        <tissue evidence="16">Erythrocytes</tissue>
    </source>
</reference>
<dbReference type="InterPro" id="IPR055410">
    <property type="entry name" value="Beta-prop_CAF1B_HIR1"/>
</dbReference>
<dbReference type="RefSeq" id="XP_018099607.1">
    <property type="nucleotide sequence ID" value="XM_018244118.2"/>
</dbReference>
<organism evidence="15 16">
    <name type="scientific">Xenopus laevis</name>
    <name type="common">African clawed frog</name>
    <dbReference type="NCBI Taxonomy" id="8355"/>
    <lineage>
        <taxon>Eukaryota</taxon>
        <taxon>Metazoa</taxon>
        <taxon>Chordata</taxon>
        <taxon>Craniata</taxon>
        <taxon>Vertebrata</taxon>
        <taxon>Euteleostomi</taxon>
        <taxon>Amphibia</taxon>
        <taxon>Batrachia</taxon>
        <taxon>Anura</taxon>
        <taxon>Pipoidea</taxon>
        <taxon>Pipidae</taxon>
        <taxon>Xenopodinae</taxon>
        <taxon>Xenopus</taxon>
        <taxon>Xenopus</taxon>
    </lineage>
</organism>
<evidence type="ECO:0000256" key="8">
    <source>
        <dbReference type="ARBA" id="ARBA00023015"/>
    </source>
</evidence>
<keyword evidence="6 11" id="KW-0677">Repeat</keyword>
<dbReference type="SUPFAM" id="SSF50978">
    <property type="entry name" value="WD40 repeat-like"/>
    <property type="match status" value="1"/>
</dbReference>
<evidence type="ECO:0000256" key="3">
    <source>
        <dbReference type="ARBA" id="ARBA00021597"/>
    </source>
</evidence>
<dbReference type="InterPro" id="IPR011494">
    <property type="entry name" value="HIRA-like_C"/>
</dbReference>
<dbReference type="Proteomes" id="UP000186698">
    <property type="component" value="Chromosome 1S"/>
</dbReference>
<dbReference type="AGR" id="Xenbase:XB-GENE-976075"/>
<dbReference type="PANTHER" id="PTHR13831">
    <property type="entry name" value="MEMBER OF THE HIR1 FAMILY OF WD-REPEAT PROTEINS"/>
    <property type="match status" value="1"/>
</dbReference>
<dbReference type="PROSITE" id="PS50294">
    <property type="entry name" value="WD_REPEATS_REGION"/>
    <property type="match status" value="3"/>
</dbReference>
<dbReference type="OrthoDB" id="1741719at2759"/>
<dbReference type="GO" id="GO:0000785">
    <property type="term" value="C:chromatin"/>
    <property type="evidence" value="ECO:0000318"/>
    <property type="project" value="GO_Central"/>
</dbReference>
<keyword evidence="15" id="KW-1185">Reference proteome</keyword>
<evidence type="ECO:0000256" key="5">
    <source>
        <dbReference type="ARBA" id="ARBA00022574"/>
    </source>
</evidence>
<gene>
    <name evidence="16 17" type="primary">hira.S</name>
</gene>
<dbReference type="AlphaFoldDB" id="A0A1L8HQE8"/>
<dbReference type="InterPro" id="IPR036322">
    <property type="entry name" value="WD40_repeat_dom_sf"/>
</dbReference>
<accession>A0A1L8HQE8</accession>
<dbReference type="PROSITE" id="PS50082">
    <property type="entry name" value="WD_REPEATS_2"/>
    <property type="match status" value="3"/>
</dbReference>
<dbReference type="GO" id="GO:0031491">
    <property type="term" value="F:nucleosome binding"/>
    <property type="evidence" value="ECO:0007669"/>
    <property type="project" value="TreeGrafter"/>
</dbReference>
<evidence type="ECO:0000259" key="14">
    <source>
        <dbReference type="Pfam" id="PF24105"/>
    </source>
</evidence>
<feature type="region of interest" description="Disordered" evidence="12">
    <location>
        <begin position="38"/>
        <end position="68"/>
    </location>
</feature>
<dbReference type="Gene3D" id="2.130.10.10">
    <property type="entry name" value="YVTN repeat-like/Quinoprotein amine dehydrogenase"/>
    <property type="match status" value="2"/>
</dbReference>
<sequence>MTPRPLAPLVIEERVLLAPCFRRDIFDLCVPRASGLGGGAGAGWRDTERRLRGGEKPANRRGKSPRLNGQLELTHIPGHRGTMKLLKPSWVNHNGKPIFSVDIHPDGTKFATGGQGQDSGKVVIWNMPPMLKEEDEKNENIPKMLCQMDNHLACVNCVRWSNNGAYLASGGDDKLIMVWKRSGYIGPSTVFGSSSKLANVEQWRCLSILRSHSGDVMDVAWSPHDAWLASCSVDNTVVIWNALKFPEIISTLRGHSGLVKGLTWDPVGKYIASQADDHSIKVWRTMDWQLETSITKPFDECGGTTHVLRLSWSPDGHYLVSAHAMNNSGPTAQIIERDGWKTNMDFVGHRKAVTVVKFNPKIFKKKQKNGSSTKTSCPYCCCAVGSKDRSLSVWLTCLKRPLVVIHELFDKSIMDISWTLNGLGILVCSMDGSVAYLDFSQDELGDPLSEEEKNNIHQSTYGKSLAITTEPQLPNTVIENPEMLKFQQRQQLQQDGEHMVQAQMEAPIHNMASMMNGESLEDIRKNLLKKQVETRTADGRRRITPLCIAQLDTGDFSTAFFNSIPISGSLPGSMMSSQSNQQLISLDSNTTSSSGALKSNVELVGNNTKPAEETANKESGNVSSSSPVAPTSITAQPKIEPMKALDSRFTERSKATSGTAGVAHLNQTAVDRLKEQNVTKDSKPRVVESSSDSEEKIPASKQLSKRKGEADADLAEKRKKGRPRKESQRLMSVSLTVQSQVASTSEKELTCVTTSSLTLRLPTPTPQKSFTLQLSSDPSMYIEVENEVKTVGGNKLSQLKCHREGKEWEAVLTSRIVAAAGSKEVVCVACEKRMLSIFSGSGRRIFPPIILPSPISTLQCTGSYVMALTAAAALSVWDVQNQNIIIKNESLQPLLSGNDLTVSQTLLTKRGIPVLSLSNGKAYCFSPSLSTWSLVSDKQDSLAQCADYRSCMPSQDAVMCSGPLAIIQGRVSNAGRQAAHLFTMPHLVQKETTMAYLENQVAAALMLQSSQEYRHWLLIYAQYLVNEGFEQRLREVCQDLLGPVHRSSDSQWESRILGLWKRELLKELLPLIGQNLRFQRLFTEYQEQLDILRDK</sequence>
<feature type="compositionally biased region" description="Polar residues" evidence="12">
    <location>
        <begin position="655"/>
        <end position="669"/>
    </location>
</feature>
<evidence type="ECO:0000256" key="2">
    <source>
        <dbReference type="ARBA" id="ARBA00007306"/>
    </source>
</evidence>